<feature type="transmembrane region" description="Helical" evidence="1">
    <location>
        <begin position="324"/>
        <end position="349"/>
    </location>
</feature>
<dbReference type="RefSeq" id="WP_043664630.1">
    <property type="nucleotide sequence ID" value="NZ_JSEG01000012.1"/>
</dbReference>
<dbReference type="EMBL" id="LRDH01000024">
    <property type="protein sequence ID" value="PPV17391.1"/>
    <property type="molecule type" value="Genomic_DNA"/>
</dbReference>
<proteinExistence type="predicted"/>
<evidence type="ECO:0000313" key="2">
    <source>
        <dbReference type="EMBL" id="PPV17391.1"/>
    </source>
</evidence>
<evidence type="ECO:0000313" key="3">
    <source>
        <dbReference type="Proteomes" id="UP000238081"/>
    </source>
</evidence>
<reference evidence="2 3" key="1">
    <citation type="submission" date="2016-01" db="EMBL/GenBank/DDBJ databases">
        <title>Characterization of the Clostridium difficile lineages that are prevalent in Hong Kong and China.</title>
        <authorList>
            <person name="Kwok J.S.-L."/>
            <person name="Lam W.-Y."/>
            <person name="Ip M."/>
            <person name="Chan T.-F."/>
            <person name="Hawkey P.M."/>
            <person name="Tsui S.K.-W."/>
        </authorList>
    </citation>
    <scope>NUCLEOTIDE SEQUENCE [LARGE SCALE GENOMIC DNA]</scope>
    <source>
        <strain evidence="2 3">300064</strain>
    </source>
</reference>
<feature type="transmembrane region" description="Helical" evidence="1">
    <location>
        <begin position="255"/>
        <end position="278"/>
    </location>
</feature>
<dbReference type="AlphaFoldDB" id="A0A2S7FED8"/>
<keyword evidence="1" id="KW-1133">Transmembrane helix</keyword>
<sequence length="362" mass="41838">MQSLRLIVFEMKKQITSLNFIIITLIFVIFSLMQMGEIFHYPVKNDNDIIYLKERGGDVKDCLYIKSSPEELKNDSINYLSQIIEKNQMEENDANIFRNLILQMEKENLSFDEAYETLSKENSALIPWLDACKNQFGEKVGTVDEVNNNIKTILVNKGYNTIFPEKYVTYIQLISAFLILPLFLGLITKDINCNISEIVYVQPISSVKYLLSKYIGCLISLLTMLYVLGGSMNFYLAHKFKISGWQGNYNGFLGYYIIFVVPLVIFLSSFIVFLVLLLKKTITVFPVYILYIIFNATQGVFLGHNASNEIYKCIIRLISEKPDINFIILNRIFYLILSVIFIICSCILYKNSRKNPRRAITL</sequence>
<evidence type="ECO:0000256" key="1">
    <source>
        <dbReference type="SAM" id="Phobius"/>
    </source>
</evidence>
<feature type="transmembrane region" description="Helical" evidence="1">
    <location>
        <begin position="20"/>
        <end position="41"/>
    </location>
</feature>
<feature type="transmembrane region" description="Helical" evidence="1">
    <location>
        <begin position="214"/>
        <end position="235"/>
    </location>
</feature>
<comment type="caution">
    <text evidence="2">The sequence shown here is derived from an EMBL/GenBank/DDBJ whole genome shotgun (WGS) entry which is preliminary data.</text>
</comment>
<keyword evidence="1" id="KW-0472">Membrane</keyword>
<feature type="transmembrane region" description="Helical" evidence="1">
    <location>
        <begin position="167"/>
        <end position="187"/>
    </location>
</feature>
<name>A0A2S7FED8_CLOBU</name>
<protein>
    <recommendedName>
        <fullName evidence="4">ABC transporter permease</fullName>
    </recommendedName>
</protein>
<organism evidence="2 3">
    <name type="scientific">Clostridium butyricum</name>
    <dbReference type="NCBI Taxonomy" id="1492"/>
    <lineage>
        <taxon>Bacteria</taxon>
        <taxon>Bacillati</taxon>
        <taxon>Bacillota</taxon>
        <taxon>Clostridia</taxon>
        <taxon>Eubacteriales</taxon>
        <taxon>Clostridiaceae</taxon>
        <taxon>Clostridium</taxon>
    </lineage>
</organism>
<dbReference type="Proteomes" id="UP000238081">
    <property type="component" value="Unassembled WGS sequence"/>
</dbReference>
<gene>
    <name evidence="2" type="ORF">AWN73_07665</name>
</gene>
<accession>A0A2S7FED8</accession>
<feature type="transmembrane region" description="Helical" evidence="1">
    <location>
        <begin position="285"/>
        <end position="304"/>
    </location>
</feature>
<keyword evidence="1" id="KW-0812">Transmembrane</keyword>
<evidence type="ECO:0008006" key="4">
    <source>
        <dbReference type="Google" id="ProtNLM"/>
    </source>
</evidence>